<dbReference type="InterPro" id="IPR036388">
    <property type="entry name" value="WH-like_DNA-bd_sf"/>
</dbReference>
<dbReference type="Pfam" id="PF08281">
    <property type="entry name" value="Sigma70_r4_2"/>
    <property type="match status" value="1"/>
</dbReference>
<reference evidence="8" key="1">
    <citation type="submission" date="2017-05" db="EMBL/GenBank/DDBJ databases">
        <title>The Genome Sequence of EEnterococcus faecalis 9F2_4866.</title>
        <authorList>
            <consortium name="The Broad Institute Genomics Platform"/>
            <consortium name="The Broad Institute Genomic Center for Infectious Diseases"/>
            <person name="Earl A."/>
            <person name="Manson A."/>
            <person name="Schwartman J."/>
            <person name="Gilmore M."/>
            <person name="Abouelleil A."/>
            <person name="Cao P."/>
            <person name="Chapman S."/>
            <person name="Cusick C."/>
            <person name="Shea T."/>
            <person name="Young S."/>
            <person name="Neafsey D."/>
            <person name="Nusbaum C."/>
            <person name="Birren B."/>
        </authorList>
    </citation>
    <scope>NUCLEOTIDE SEQUENCE [LARGE SCALE GENOMIC DNA]</scope>
    <source>
        <strain evidence="8">12C11_DIV0727</strain>
    </source>
</reference>
<dbReference type="SUPFAM" id="SSF88659">
    <property type="entry name" value="Sigma3 and sigma4 domains of RNA polymerase sigma factors"/>
    <property type="match status" value="1"/>
</dbReference>
<dbReference type="InterPro" id="IPR013249">
    <property type="entry name" value="RNA_pol_sigma70_r4_t2"/>
</dbReference>
<dbReference type="InterPro" id="IPR039425">
    <property type="entry name" value="RNA_pol_sigma-70-like"/>
</dbReference>
<evidence type="ECO:0000256" key="4">
    <source>
        <dbReference type="ARBA" id="ARBA00023163"/>
    </source>
</evidence>
<dbReference type="Pfam" id="PF04542">
    <property type="entry name" value="Sigma70_r2"/>
    <property type="match status" value="1"/>
</dbReference>
<evidence type="ECO:0000256" key="1">
    <source>
        <dbReference type="ARBA" id="ARBA00010641"/>
    </source>
</evidence>
<keyword evidence="2" id="KW-0805">Transcription regulation</keyword>
<keyword evidence="8" id="KW-1185">Reference proteome</keyword>
<name>A0ABZ2T662_9ENTE</name>
<dbReference type="InterPro" id="IPR013324">
    <property type="entry name" value="RNA_pol_sigma_r3/r4-like"/>
</dbReference>
<evidence type="ECO:0000256" key="2">
    <source>
        <dbReference type="ARBA" id="ARBA00023015"/>
    </source>
</evidence>
<feature type="domain" description="RNA polymerase sigma factor 70 region 4 type 2" evidence="6">
    <location>
        <begin position="111"/>
        <end position="162"/>
    </location>
</feature>
<dbReference type="RefSeq" id="WP_086278108.1">
    <property type="nucleotide sequence ID" value="NZ_CP147248.1"/>
</dbReference>
<organism evidence="7 8">
    <name type="scientific">Candidatus Enterococcus lemimoniae</name>
    <dbReference type="NCBI Taxonomy" id="1834167"/>
    <lineage>
        <taxon>Bacteria</taxon>
        <taxon>Bacillati</taxon>
        <taxon>Bacillota</taxon>
        <taxon>Bacilli</taxon>
        <taxon>Lactobacillales</taxon>
        <taxon>Enterococcaceae</taxon>
        <taxon>Enterococcus</taxon>
    </lineage>
</organism>
<feature type="domain" description="RNA polymerase sigma-70 region 2" evidence="5">
    <location>
        <begin position="26"/>
        <end position="89"/>
    </location>
</feature>
<evidence type="ECO:0000259" key="5">
    <source>
        <dbReference type="Pfam" id="PF04542"/>
    </source>
</evidence>
<dbReference type="InterPro" id="IPR014284">
    <property type="entry name" value="RNA_pol_sigma-70_dom"/>
</dbReference>
<dbReference type="PANTHER" id="PTHR43133">
    <property type="entry name" value="RNA POLYMERASE ECF-TYPE SIGMA FACTO"/>
    <property type="match status" value="1"/>
</dbReference>
<dbReference type="Gene3D" id="1.10.10.10">
    <property type="entry name" value="Winged helix-like DNA-binding domain superfamily/Winged helix DNA-binding domain"/>
    <property type="match status" value="1"/>
</dbReference>
<dbReference type="PANTHER" id="PTHR43133:SF51">
    <property type="entry name" value="RNA POLYMERASE SIGMA FACTOR"/>
    <property type="match status" value="1"/>
</dbReference>
<gene>
    <name evidence="7" type="ORF">A5866_001940</name>
</gene>
<evidence type="ECO:0000259" key="6">
    <source>
        <dbReference type="Pfam" id="PF08281"/>
    </source>
</evidence>
<dbReference type="InterPro" id="IPR007627">
    <property type="entry name" value="RNA_pol_sigma70_r2"/>
</dbReference>
<keyword evidence="4" id="KW-0804">Transcription</keyword>
<accession>A0ABZ2T662</accession>
<dbReference type="EMBL" id="CP147248">
    <property type="protein sequence ID" value="WYJ86856.1"/>
    <property type="molecule type" value="Genomic_DNA"/>
</dbReference>
<dbReference type="Proteomes" id="UP000195080">
    <property type="component" value="Chromosome"/>
</dbReference>
<proteinExistence type="inferred from homology"/>
<keyword evidence="3" id="KW-0731">Sigma factor</keyword>
<dbReference type="Gene3D" id="1.10.1740.10">
    <property type="match status" value="1"/>
</dbReference>
<sequence>MKIDVNLDLVKKAKKGDASAFIQLCENYQIVLYNSAYKLLKNENDVVDCIQETEIQAWQSINQLKKDNTFNTWFFRIMINKAKNILRRRVEEIEIEEKHSQIWFDKNRFEPLSEALNKLSEEHKIPLVLHYYAGFSYKEIAEQLAISPNTVRTRVARGKTKLKYLLEEEYNG</sequence>
<dbReference type="NCBIfam" id="TIGR02937">
    <property type="entry name" value="sigma70-ECF"/>
    <property type="match status" value="1"/>
</dbReference>
<dbReference type="CDD" id="cd06171">
    <property type="entry name" value="Sigma70_r4"/>
    <property type="match status" value="1"/>
</dbReference>
<evidence type="ECO:0000313" key="7">
    <source>
        <dbReference type="EMBL" id="WYJ86856.1"/>
    </source>
</evidence>
<dbReference type="SUPFAM" id="SSF88946">
    <property type="entry name" value="Sigma2 domain of RNA polymerase sigma factors"/>
    <property type="match status" value="1"/>
</dbReference>
<comment type="similarity">
    <text evidence="1">Belongs to the sigma-70 factor family. ECF subfamily.</text>
</comment>
<evidence type="ECO:0000313" key="8">
    <source>
        <dbReference type="Proteomes" id="UP000195080"/>
    </source>
</evidence>
<evidence type="ECO:0000256" key="3">
    <source>
        <dbReference type="ARBA" id="ARBA00023082"/>
    </source>
</evidence>
<protein>
    <submittedName>
        <fullName evidence="7">RNA polymerase sigma-70 factor, ECF subfamily</fullName>
    </submittedName>
</protein>
<dbReference type="InterPro" id="IPR013325">
    <property type="entry name" value="RNA_pol_sigma_r2"/>
</dbReference>